<feature type="transmembrane region" description="Helical" evidence="5">
    <location>
        <begin position="451"/>
        <end position="470"/>
    </location>
</feature>
<keyword evidence="4 5" id="KW-0472">Membrane</keyword>
<dbReference type="EMBL" id="JAPCHY010000012">
    <property type="protein sequence ID" value="MCW4473628.1"/>
    <property type="molecule type" value="Genomic_DNA"/>
</dbReference>
<evidence type="ECO:0000256" key="3">
    <source>
        <dbReference type="ARBA" id="ARBA00022989"/>
    </source>
</evidence>
<feature type="transmembrane region" description="Helical" evidence="5">
    <location>
        <begin position="151"/>
        <end position="173"/>
    </location>
</feature>
<proteinExistence type="predicted"/>
<feature type="domain" description="Major facilitator superfamily (MFS) profile" evidence="6">
    <location>
        <begin position="28"/>
        <end position="475"/>
    </location>
</feature>
<evidence type="ECO:0000256" key="2">
    <source>
        <dbReference type="ARBA" id="ARBA00022692"/>
    </source>
</evidence>
<dbReference type="PROSITE" id="PS50850">
    <property type="entry name" value="MFS"/>
    <property type="match status" value="1"/>
</dbReference>
<feature type="transmembrane region" description="Helical" evidence="5">
    <location>
        <begin position="313"/>
        <end position="335"/>
    </location>
</feature>
<dbReference type="Gene3D" id="1.20.1250.20">
    <property type="entry name" value="MFS general substrate transporter like domains"/>
    <property type="match status" value="1"/>
</dbReference>
<gene>
    <name evidence="7" type="ORF">OK345_14080</name>
</gene>
<dbReference type="PANTHER" id="PTHR23501">
    <property type="entry name" value="MAJOR FACILITATOR SUPERFAMILY"/>
    <property type="match status" value="1"/>
</dbReference>
<dbReference type="SUPFAM" id="SSF103473">
    <property type="entry name" value="MFS general substrate transporter"/>
    <property type="match status" value="1"/>
</dbReference>
<dbReference type="Gene3D" id="1.20.1720.10">
    <property type="entry name" value="Multidrug resistance protein D"/>
    <property type="match status" value="1"/>
</dbReference>
<dbReference type="PRINTS" id="PR01036">
    <property type="entry name" value="TCRTETB"/>
</dbReference>
<accession>A0ABT3JYQ8</accession>
<feature type="transmembrane region" description="Helical" evidence="5">
    <location>
        <begin position="277"/>
        <end position="301"/>
    </location>
</feature>
<comment type="caution">
    <text evidence="7">The sequence shown here is derived from an EMBL/GenBank/DDBJ whole genome shotgun (WGS) entry which is preliminary data.</text>
</comment>
<feature type="transmembrane region" description="Helical" evidence="5">
    <location>
        <begin position="179"/>
        <end position="201"/>
    </location>
</feature>
<keyword evidence="2 5" id="KW-0812">Transmembrane</keyword>
<feature type="transmembrane region" description="Helical" evidence="5">
    <location>
        <begin position="238"/>
        <end position="256"/>
    </location>
</feature>
<feature type="transmembrane region" description="Helical" evidence="5">
    <location>
        <begin position="92"/>
        <end position="112"/>
    </location>
</feature>
<protein>
    <submittedName>
        <fullName evidence="7">MFS transporter</fullName>
    </submittedName>
</protein>
<feature type="transmembrane region" description="Helical" evidence="5">
    <location>
        <begin position="26"/>
        <end position="50"/>
    </location>
</feature>
<name>A0ABT3JYQ8_9XANT</name>
<feature type="transmembrane region" description="Helical" evidence="5">
    <location>
        <begin position="416"/>
        <end position="439"/>
    </location>
</feature>
<evidence type="ECO:0000259" key="6">
    <source>
        <dbReference type="PROSITE" id="PS50850"/>
    </source>
</evidence>
<dbReference type="InterPro" id="IPR011701">
    <property type="entry name" value="MFS"/>
</dbReference>
<sequence>MSRRESDPAVGSTGAGWRELLSGKDLLLSALLCGGVALHAINLYVSTTILPSVVQDIGGIEYYAWNTTAFVVASILGAAMASRLLGRAGPKLGYIAGALVFAAGSASCALAPEMWVMLVGRGIQGFGGGVLLALAYALIQRVFAEPLWPRALALLSSMWGIATLLGPAVGGIFAELGNWRAAFASLVLATGVFVSIAAIALPGRGREAPSTEPVPWVQLALLTAAVLAASWASLANGSAWIAACVVLACVLVRALVHVDNRAGHRLFPRNTFKSGSILGALYAVSALMAVSVTCTEIFLPLFLQELQGHSPLVAGYIAAVMSAGWTGAAVMSAGLRGAALDRAAKLGPALSLVSLIALAIILPSSSFAGTRLPTVLTAVALTTAGMGVGMIYPHLSARIMRTAPADEQDSAAASIMTAQLCATAFGAALAGLVVNLAGAPHDGGALDAAAAARWLFAVVALAPAFCLPMLRNSWR</sequence>
<dbReference type="Pfam" id="PF07690">
    <property type="entry name" value="MFS_1"/>
    <property type="match status" value="1"/>
</dbReference>
<keyword evidence="8" id="KW-1185">Reference proteome</keyword>
<keyword evidence="3 5" id="KW-1133">Transmembrane helix</keyword>
<dbReference type="RefSeq" id="WP_265128612.1">
    <property type="nucleotide sequence ID" value="NZ_JAPCHY010000012.1"/>
</dbReference>
<organism evidence="7 8">
    <name type="scientific">Xanthomonas chitinilytica</name>
    <dbReference type="NCBI Taxonomy" id="2989819"/>
    <lineage>
        <taxon>Bacteria</taxon>
        <taxon>Pseudomonadati</taxon>
        <taxon>Pseudomonadota</taxon>
        <taxon>Gammaproteobacteria</taxon>
        <taxon>Lysobacterales</taxon>
        <taxon>Lysobacteraceae</taxon>
        <taxon>Xanthomonas</taxon>
    </lineage>
</organism>
<dbReference type="Proteomes" id="UP001209922">
    <property type="component" value="Unassembled WGS sequence"/>
</dbReference>
<dbReference type="InterPro" id="IPR020846">
    <property type="entry name" value="MFS_dom"/>
</dbReference>
<feature type="transmembrane region" description="Helical" evidence="5">
    <location>
        <begin position="118"/>
        <end position="139"/>
    </location>
</feature>
<evidence type="ECO:0000256" key="1">
    <source>
        <dbReference type="ARBA" id="ARBA00004141"/>
    </source>
</evidence>
<comment type="subcellular location">
    <subcellularLocation>
        <location evidence="1">Membrane</location>
        <topology evidence="1">Multi-pass membrane protein</topology>
    </subcellularLocation>
</comment>
<feature type="transmembrane region" description="Helical" evidence="5">
    <location>
        <begin position="213"/>
        <end position="232"/>
    </location>
</feature>
<evidence type="ECO:0000313" key="7">
    <source>
        <dbReference type="EMBL" id="MCW4473628.1"/>
    </source>
</evidence>
<feature type="transmembrane region" description="Helical" evidence="5">
    <location>
        <begin position="62"/>
        <end position="80"/>
    </location>
</feature>
<reference evidence="7 8" key="1">
    <citation type="submission" date="2022-10" db="EMBL/GenBank/DDBJ databases">
        <title>Xanthomonas sp. H13-6.</title>
        <authorList>
            <person name="Liu X."/>
            <person name="Deng Z."/>
            <person name="Jiang Y."/>
            <person name="Yu T."/>
            <person name="Ai J."/>
        </authorList>
    </citation>
    <scope>NUCLEOTIDE SEQUENCE [LARGE SCALE GENOMIC DNA]</scope>
    <source>
        <strain evidence="7 8">H13-6</strain>
    </source>
</reference>
<dbReference type="PANTHER" id="PTHR23501:SF154">
    <property type="entry name" value="MULTIDRUG-EFFLUX TRANSPORTER RV1634-RELATED"/>
    <property type="match status" value="1"/>
</dbReference>
<evidence type="ECO:0000256" key="5">
    <source>
        <dbReference type="SAM" id="Phobius"/>
    </source>
</evidence>
<evidence type="ECO:0000313" key="8">
    <source>
        <dbReference type="Proteomes" id="UP001209922"/>
    </source>
</evidence>
<feature type="transmembrane region" description="Helical" evidence="5">
    <location>
        <begin position="374"/>
        <end position="395"/>
    </location>
</feature>
<feature type="transmembrane region" description="Helical" evidence="5">
    <location>
        <begin position="347"/>
        <end position="368"/>
    </location>
</feature>
<dbReference type="InterPro" id="IPR036259">
    <property type="entry name" value="MFS_trans_sf"/>
</dbReference>
<evidence type="ECO:0000256" key="4">
    <source>
        <dbReference type="ARBA" id="ARBA00023136"/>
    </source>
</evidence>